<dbReference type="SMART" id="SM00448">
    <property type="entry name" value="REC"/>
    <property type="match status" value="1"/>
</dbReference>
<evidence type="ECO:0000256" key="2">
    <source>
        <dbReference type="PROSITE-ProRule" id="PRU00169"/>
    </source>
</evidence>
<evidence type="ECO:0000259" key="4">
    <source>
        <dbReference type="PROSITE" id="PS50110"/>
    </source>
</evidence>
<dbReference type="PANTHER" id="PTHR44591">
    <property type="entry name" value="STRESS RESPONSE REGULATOR PROTEIN 1"/>
    <property type="match status" value="1"/>
</dbReference>
<dbReference type="SUPFAM" id="SSF52172">
    <property type="entry name" value="CheY-like"/>
    <property type="match status" value="1"/>
</dbReference>
<reference evidence="6" key="1">
    <citation type="journal article" date="2019" name="Int. J. Syst. Evol. Microbiol.">
        <title>The Global Catalogue of Microorganisms (GCM) 10K type strain sequencing project: providing services to taxonomists for standard genome sequencing and annotation.</title>
        <authorList>
            <consortium name="The Broad Institute Genomics Platform"/>
            <consortium name="The Broad Institute Genome Sequencing Center for Infectious Disease"/>
            <person name="Wu L."/>
            <person name="Ma J."/>
        </authorList>
    </citation>
    <scope>NUCLEOTIDE SEQUENCE [LARGE SCALE GENOMIC DNA]</scope>
    <source>
        <strain evidence="6">JCM 9933</strain>
    </source>
</reference>
<sequence>MRTATGSGAAPIGGWATPSRAHSTPADAERGEARSASRACRILVVEDEGLVALEIETFLTGAGHEVVGTAPDRAGAMALARAERPDLALVDMRLSGGDSGLDLAADFSALGIPVLFVTGNCPAEEGSAVASAVGCLHKPFDERQLLAAVAVAERLTRGGPAPAGRLPGGLHIYRA</sequence>
<evidence type="ECO:0000256" key="3">
    <source>
        <dbReference type="SAM" id="MobiDB-lite"/>
    </source>
</evidence>
<dbReference type="Proteomes" id="UP001501588">
    <property type="component" value="Unassembled WGS sequence"/>
</dbReference>
<evidence type="ECO:0000256" key="1">
    <source>
        <dbReference type="ARBA" id="ARBA00022553"/>
    </source>
</evidence>
<feature type="domain" description="Response regulatory" evidence="4">
    <location>
        <begin position="41"/>
        <end position="153"/>
    </location>
</feature>
<dbReference type="Pfam" id="PF00072">
    <property type="entry name" value="Response_reg"/>
    <property type="match status" value="1"/>
</dbReference>
<organism evidence="5 6">
    <name type="scientific">Craurococcus roseus</name>
    <dbReference type="NCBI Taxonomy" id="77585"/>
    <lineage>
        <taxon>Bacteria</taxon>
        <taxon>Pseudomonadati</taxon>
        <taxon>Pseudomonadota</taxon>
        <taxon>Alphaproteobacteria</taxon>
        <taxon>Acetobacterales</taxon>
        <taxon>Acetobacteraceae</taxon>
        <taxon>Craurococcus</taxon>
    </lineage>
</organism>
<dbReference type="PROSITE" id="PS50110">
    <property type="entry name" value="RESPONSE_REGULATORY"/>
    <property type="match status" value="1"/>
</dbReference>
<gene>
    <name evidence="5" type="ORF">GCM10009416_48980</name>
</gene>
<evidence type="ECO:0000313" key="5">
    <source>
        <dbReference type="EMBL" id="GAA0605783.1"/>
    </source>
</evidence>
<feature type="region of interest" description="Disordered" evidence="3">
    <location>
        <begin position="1"/>
        <end position="32"/>
    </location>
</feature>
<keyword evidence="6" id="KW-1185">Reference proteome</keyword>
<keyword evidence="1 2" id="KW-0597">Phosphoprotein</keyword>
<dbReference type="EMBL" id="BAAAFZ010000103">
    <property type="protein sequence ID" value="GAA0605783.1"/>
    <property type="molecule type" value="Genomic_DNA"/>
</dbReference>
<dbReference type="InterPro" id="IPR001789">
    <property type="entry name" value="Sig_transdc_resp-reg_receiver"/>
</dbReference>
<dbReference type="Gene3D" id="3.40.50.2300">
    <property type="match status" value="1"/>
</dbReference>
<feature type="modified residue" description="4-aspartylphosphate" evidence="2">
    <location>
        <position position="91"/>
    </location>
</feature>
<dbReference type="InterPro" id="IPR011006">
    <property type="entry name" value="CheY-like_superfamily"/>
</dbReference>
<protein>
    <recommendedName>
        <fullName evidence="4">Response regulatory domain-containing protein</fullName>
    </recommendedName>
</protein>
<accession>A0ABP3RAD6</accession>
<dbReference type="PANTHER" id="PTHR44591:SF3">
    <property type="entry name" value="RESPONSE REGULATORY DOMAIN-CONTAINING PROTEIN"/>
    <property type="match status" value="1"/>
</dbReference>
<dbReference type="InterPro" id="IPR050595">
    <property type="entry name" value="Bact_response_regulator"/>
</dbReference>
<evidence type="ECO:0000313" key="6">
    <source>
        <dbReference type="Proteomes" id="UP001501588"/>
    </source>
</evidence>
<proteinExistence type="predicted"/>
<name>A0ABP3RAD6_9PROT</name>
<comment type="caution">
    <text evidence="5">The sequence shown here is derived from an EMBL/GenBank/DDBJ whole genome shotgun (WGS) entry which is preliminary data.</text>
</comment>